<name>A0A2U3Q9Z6_9BRAD</name>
<proteinExistence type="predicted"/>
<organism evidence="1 2">
    <name type="scientific">Bradyrhizobium vignae</name>
    <dbReference type="NCBI Taxonomy" id="1549949"/>
    <lineage>
        <taxon>Bacteria</taxon>
        <taxon>Pseudomonadati</taxon>
        <taxon>Pseudomonadota</taxon>
        <taxon>Alphaproteobacteria</taxon>
        <taxon>Hyphomicrobiales</taxon>
        <taxon>Nitrobacteraceae</taxon>
        <taxon>Bradyrhizobium</taxon>
    </lineage>
</organism>
<sequence>MVEWLRPLVDDGTIYLTNNARSVPFAVLLLRKAWLFAGSDRGLSEPVMATLIMTARLNNIDPKAWLADVFPHRRHAAELPARAAAVELDASHIDVLRSGGVAMHVNKVHSVFTISRVAKDLSEDENWLWDVANGMDTEDSVIWFTTSVTTASWRSPTSASKP</sequence>
<evidence type="ECO:0000313" key="2">
    <source>
        <dbReference type="Proteomes" id="UP000246085"/>
    </source>
</evidence>
<accession>A0A2U3Q9Z6</accession>
<gene>
    <name evidence="1" type="ORF">BRAD3257_7563</name>
</gene>
<dbReference type="Proteomes" id="UP000246085">
    <property type="component" value="Chromosome BRAD3257"/>
</dbReference>
<dbReference type="EMBL" id="LS398110">
    <property type="protein sequence ID" value="SPP98261.1"/>
    <property type="molecule type" value="Genomic_DNA"/>
</dbReference>
<protein>
    <submittedName>
        <fullName evidence="1">Transposase</fullName>
    </submittedName>
</protein>
<reference evidence="1 2" key="1">
    <citation type="submission" date="2018-03" db="EMBL/GenBank/DDBJ databases">
        <authorList>
            <person name="Gully D."/>
        </authorList>
    </citation>
    <scope>NUCLEOTIDE SEQUENCE [LARGE SCALE GENOMIC DNA]</scope>
    <source>
        <strain evidence="1">ORS3257</strain>
    </source>
</reference>
<dbReference type="KEGG" id="bvz:BRAD3257_7563"/>
<dbReference type="AlphaFoldDB" id="A0A2U3Q9Z6"/>
<evidence type="ECO:0000313" key="1">
    <source>
        <dbReference type="EMBL" id="SPP98261.1"/>
    </source>
</evidence>